<dbReference type="STRING" id="151549.A0A4C1V353"/>
<dbReference type="Gene3D" id="3.40.50.1820">
    <property type="entry name" value="alpha/beta hydrolase"/>
    <property type="match status" value="1"/>
</dbReference>
<evidence type="ECO:0000313" key="10">
    <source>
        <dbReference type="Proteomes" id="UP000299102"/>
    </source>
</evidence>
<dbReference type="InterPro" id="IPR019826">
    <property type="entry name" value="Carboxylesterase_B_AS"/>
</dbReference>
<evidence type="ECO:0000259" key="8">
    <source>
        <dbReference type="Pfam" id="PF00135"/>
    </source>
</evidence>
<gene>
    <name evidence="9" type="primary">Cel</name>
    <name evidence="9" type="ORF">EVAR_20151_1</name>
</gene>
<accession>A0A4C1V353</accession>
<comment type="similarity">
    <text evidence="1">Belongs to the type-B carboxylesterase/lipase family.</text>
</comment>
<dbReference type="PROSITE" id="PS01173">
    <property type="entry name" value="LIPASE_GDXG_HIS"/>
    <property type="match status" value="1"/>
</dbReference>
<organism evidence="9 10">
    <name type="scientific">Eumeta variegata</name>
    <name type="common">Bagworm moth</name>
    <name type="synonym">Eumeta japonica</name>
    <dbReference type="NCBI Taxonomy" id="151549"/>
    <lineage>
        <taxon>Eukaryota</taxon>
        <taxon>Metazoa</taxon>
        <taxon>Ecdysozoa</taxon>
        <taxon>Arthropoda</taxon>
        <taxon>Hexapoda</taxon>
        <taxon>Insecta</taxon>
        <taxon>Pterygota</taxon>
        <taxon>Neoptera</taxon>
        <taxon>Endopterygota</taxon>
        <taxon>Lepidoptera</taxon>
        <taxon>Glossata</taxon>
        <taxon>Ditrysia</taxon>
        <taxon>Tineoidea</taxon>
        <taxon>Psychidae</taxon>
        <taxon>Oiketicinae</taxon>
        <taxon>Eumeta</taxon>
    </lineage>
</organism>
<proteinExistence type="inferred from homology"/>
<protein>
    <submittedName>
        <fullName evidence="9">Bile salt-activated lipase</fullName>
    </submittedName>
</protein>
<dbReference type="PANTHER" id="PTHR11559">
    <property type="entry name" value="CARBOXYLESTERASE"/>
    <property type="match status" value="1"/>
</dbReference>
<dbReference type="OrthoDB" id="19653at2759"/>
<keyword evidence="7" id="KW-0732">Signal</keyword>
<dbReference type="Pfam" id="PF00135">
    <property type="entry name" value="COesterase"/>
    <property type="match status" value="1"/>
</dbReference>
<dbReference type="PROSITE" id="PS00122">
    <property type="entry name" value="CARBOXYLESTERASE_B_1"/>
    <property type="match status" value="1"/>
</dbReference>
<reference evidence="9 10" key="1">
    <citation type="journal article" date="2019" name="Commun. Biol.">
        <title>The bagworm genome reveals a unique fibroin gene that provides high tensile strength.</title>
        <authorList>
            <person name="Kono N."/>
            <person name="Nakamura H."/>
            <person name="Ohtoshi R."/>
            <person name="Tomita M."/>
            <person name="Numata K."/>
            <person name="Arakawa K."/>
        </authorList>
    </citation>
    <scope>NUCLEOTIDE SEQUENCE [LARGE SCALE GENOMIC DNA]</scope>
</reference>
<evidence type="ECO:0000256" key="4">
    <source>
        <dbReference type="ARBA" id="ARBA00022801"/>
    </source>
</evidence>
<evidence type="ECO:0000256" key="2">
    <source>
        <dbReference type="ARBA" id="ARBA00010515"/>
    </source>
</evidence>
<evidence type="ECO:0000256" key="5">
    <source>
        <dbReference type="ARBA" id="ARBA00023157"/>
    </source>
</evidence>
<evidence type="ECO:0000256" key="1">
    <source>
        <dbReference type="ARBA" id="ARBA00005964"/>
    </source>
</evidence>
<feature type="signal peptide" evidence="7">
    <location>
        <begin position="1"/>
        <end position="22"/>
    </location>
</feature>
<comment type="similarity">
    <text evidence="2">Belongs to the 'GDXG' lipolytic enzyme family.</text>
</comment>
<keyword evidence="5" id="KW-1015">Disulfide bond</keyword>
<dbReference type="SUPFAM" id="SSF53474">
    <property type="entry name" value="alpha/beta-Hydrolases"/>
    <property type="match status" value="1"/>
</dbReference>
<evidence type="ECO:0000256" key="3">
    <source>
        <dbReference type="ARBA" id="ARBA00022487"/>
    </source>
</evidence>
<dbReference type="InterPro" id="IPR002168">
    <property type="entry name" value="Lipase_GDXG_HIS_AS"/>
</dbReference>
<dbReference type="AlphaFoldDB" id="A0A4C1V353"/>
<evidence type="ECO:0000256" key="7">
    <source>
        <dbReference type="SAM" id="SignalP"/>
    </source>
</evidence>
<evidence type="ECO:0000313" key="9">
    <source>
        <dbReference type="EMBL" id="GBP32970.1"/>
    </source>
</evidence>
<sequence>MHTSMSLTIITCVFVFLSYVDCANIKVDPLVLTSRGPVRGKRAIGDDYSVFLGIPYAQVDLSNPFRDSLPYPYFEEAYNAYSGDTKCPQSDFKGNNIKGTLDCLRLNIYVPNKASSQNLLPVIFWIHGGGFSGGSGGSFDGKYLVKHDVILVTVNYRVGPYGFMCLNTSKVPGNQGLKDQHLALIWVKENISAFGGNVSSITIAGQSAGAGSIDLHLHSPYEKHFHRAIMESGSAKVEGMFVNPDLSAAVKLAEQLGFNTADNDLAVDFLITCDPHSVIAASKRIEFWFRPCKEKEFANVSRFVVEDSQNMQNKHKIKDTPIMIGYTTSEEYNHNVDEVLSDDIVLRELKTHFTINENELSRVSKILRHFYIGDSEITRELLLQLGEFESDFTFNYPMDRAIVRYLEQEAKVYQYLFSYTSDGSVATHGAEVKFLFPVDHEPLLNENDVIISDRMTTMWTNFAKYGSPTPEVTKEIPTIWEQCTKTDRPYMHIGANLTLGHRVYHKRMAFWDMFYDKYEETFGPRARCLALIYLQKRFESEEALGPRARCLALIYLQKRFESEETLGPRARCLALIYLQKRFKSEETLGPRARCLALIYLQKRFESEEALGPRARCLALIYLQKRFKSEETLGPRARCLALIYLQKRFESEEALGPRARCLALIYLQKRFESEEALGPRARCLALIYLQKRFKSEETLGPRARCLALIYLQKRFESEEALGPRARCLALIYLQKRFESEETLGPRAVSLTLGRLAFLIRPKIDCAASSQSPE</sequence>
<comment type="caution">
    <text evidence="9">The sequence shown here is derived from an EMBL/GenBank/DDBJ whole genome shotgun (WGS) entry which is preliminary data.</text>
</comment>
<dbReference type="InterPro" id="IPR029058">
    <property type="entry name" value="AB_hydrolase_fold"/>
</dbReference>
<keyword evidence="6" id="KW-0325">Glycoprotein</keyword>
<dbReference type="EMBL" id="BGZK01000267">
    <property type="protein sequence ID" value="GBP32970.1"/>
    <property type="molecule type" value="Genomic_DNA"/>
</dbReference>
<keyword evidence="3" id="KW-0719">Serine esterase</keyword>
<keyword evidence="10" id="KW-1185">Reference proteome</keyword>
<keyword evidence="4" id="KW-0378">Hydrolase</keyword>
<dbReference type="InterPro" id="IPR050309">
    <property type="entry name" value="Type-B_Carboxylest/Lipase"/>
</dbReference>
<dbReference type="Proteomes" id="UP000299102">
    <property type="component" value="Unassembled WGS sequence"/>
</dbReference>
<dbReference type="GO" id="GO:0052689">
    <property type="term" value="F:carboxylic ester hydrolase activity"/>
    <property type="evidence" value="ECO:0007669"/>
    <property type="project" value="UniProtKB-KW"/>
</dbReference>
<feature type="domain" description="Carboxylesterase type B" evidence="8">
    <location>
        <begin position="28"/>
        <end position="511"/>
    </location>
</feature>
<evidence type="ECO:0000256" key="6">
    <source>
        <dbReference type="ARBA" id="ARBA00023180"/>
    </source>
</evidence>
<dbReference type="InterPro" id="IPR002018">
    <property type="entry name" value="CarbesteraseB"/>
</dbReference>
<feature type="chain" id="PRO_5020036086" evidence="7">
    <location>
        <begin position="23"/>
        <end position="772"/>
    </location>
</feature>
<name>A0A4C1V353_EUMVA</name>